<dbReference type="GeneID" id="39588509"/>
<name>A0A427XDU2_9TREE</name>
<gene>
    <name evidence="2" type="ORF">EHS24_003966</name>
</gene>
<dbReference type="Gene3D" id="2.30.40.10">
    <property type="entry name" value="Urease, subunit C, domain 1"/>
    <property type="match status" value="1"/>
</dbReference>
<dbReference type="SUPFAM" id="SSF51556">
    <property type="entry name" value="Metallo-dependent hydrolases"/>
    <property type="match status" value="1"/>
</dbReference>
<dbReference type="EMBL" id="RSCE01000019">
    <property type="protein sequence ID" value="RSH77025.1"/>
    <property type="molecule type" value="Genomic_DNA"/>
</dbReference>
<protein>
    <recommendedName>
        <fullName evidence="1">Amidohydrolase-related domain-containing protein</fullName>
    </recommendedName>
</protein>
<dbReference type="CDD" id="cd01299">
    <property type="entry name" value="Met_dep_hydrolase_A"/>
    <property type="match status" value="1"/>
</dbReference>
<accession>A0A427XDU2</accession>
<evidence type="ECO:0000259" key="1">
    <source>
        <dbReference type="Pfam" id="PF01979"/>
    </source>
</evidence>
<dbReference type="InterPro" id="IPR057744">
    <property type="entry name" value="OTAase-like"/>
</dbReference>
<dbReference type="InterPro" id="IPR032466">
    <property type="entry name" value="Metal_Hydrolase"/>
</dbReference>
<dbReference type="AlphaFoldDB" id="A0A427XDU2"/>
<dbReference type="SUPFAM" id="SSF51338">
    <property type="entry name" value="Composite domain of metallo-dependent hydrolases"/>
    <property type="match status" value="1"/>
</dbReference>
<dbReference type="PANTHER" id="PTHR43135:SF3">
    <property type="entry name" value="ALPHA-D-RIBOSE 1-METHYLPHOSPHONATE 5-TRIPHOSPHATE DIPHOSPHATASE"/>
    <property type="match status" value="1"/>
</dbReference>
<dbReference type="InterPro" id="IPR011059">
    <property type="entry name" value="Metal-dep_hydrolase_composite"/>
</dbReference>
<dbReference type="RefSeq" id="XP_028472172.1">
    <property type="nucleotide sequence ID" value="XM_028619599.1"/>
</dbReference>
<organism evidence="2 3">
    <name type="scientific">Apiotrichum porosum</name>
    <dbReference type="NCBI Taxonomy" id="105984"/>
    <lineage>
        <taxon>Eukaryota</taxon>
        <taxon>Fungi</taxon>
        <taxon>Dikarya</taxon>
        <taxon>Basidiomycota</taxon>
        <taxon>Agaricomycotina</taxon>
        <taxon>Tremellomycetes</taxon>
        <taxon>Trichosporonales</taxon>
        <taxon>Trichosporonaceae</taxon>
        <taxon>Apiotrichum</taxon>
    </lineage>
</organism>
<reference evidence="2 3" key="1">
    <citation type="submission" date="2018-11" db="EMBL/GenBank/DDBJ databases">
        <title>Genome sequence of Apiotrichum porosum DSM 27194.</title>
        <authorList>
            <person name="Aliyu H."/>
            <person name="Gorte O."/>
            <person name="Ochsenreither K."/>
        </authorList>
    </citation>
    <scope>NUCLEOTIDE SEQUENCE [LARGE SCALE GENOMIC DNA]</scope>
    <source>
        <strain evidence="2 3">DSM 27194</strain>
    </source>
</reference>
<evidence type="ECO:0000313" key="3">
    <source>
        <dbReference type="Proteomes" id="UP000279236"/>
    </source>
</evidence>
<dbReference type="PANTHER" id="PTHR43135">
    <property type="entry name" value="ALPHA-D-RIBOSE 1-METHYLPHOSPHONATE 5-TRIPHOSPHATE DIPHOSPHATASE"/>
    <property type="match status" value="1"/>
</dbReference>
<dbReference type="InterPro" id="IPR006680">
    <property type="entry name" value="Amidohydro-rel"/>
</dbReference>
<keyword evidence="3" id="KW-1185">Reference proteome</keyword>
<feature type="domain" description="Amidohydrolase-related" evidence="1">
    <location>
        <begin position="91"/>
        <end position="436"/>
    </location>
</feature>
<dbReference type="InterPro" id="IPR051781">
    <property type="entry name" value="Metallo-dep_Hydrolase"/>
</dbReference>
<dbReference type="Pfam" id="PF01979">
    <property type="entry name" value="Amidohydro_1"/>
    <property type="match status" value="1"/>
</dbReference>
<proteinExistence type="predicted"/>
<dbReference type="OrthoDB" id="194468at2759"/>
<dbReference type="Proteomes" id="UP000279236">
    <property type="component" value="Unassembled WGS sequence"/>
</dbReference>
<dbReference type="STRING" id="105984.A0A427XDU2"/>
<sequence>MSPFDFATAFPNPAEARPAVLPDLAIKPWVPAAPHKAFCLVNATVIDSANGWFLNGPHNVMVENGTITSVQPTASSTVDTSVEQFDVTGKFVCPGLIDAHVHITAVPGVETMADMVRLPDQLVTLRSTYVLRRMLHRGFTTVRDTGGATKMLAEALREGLIEGPRLFQCGKALSQTGGHGDFVSPGLSGGDGLGCCGGHALSLGRTADGVPAVLKAVREELKQGADFIKVMLGGGVASESDAIETVQYTAEEVRAITTTASQMGKKLVTAHAYTVEAIRHAVDNGVRGIEHGNLLDEATAKLLAEKDIYLTPTLSCYGIMVRAPFENFLNEEGRDKSVHVMQEGLNALKLAEHAGVTVCYGSDLLISMHALQTEEFTIRSKVLPAATILKHATVNPARMLGQQGKLGVVSQGAIADLLVLSSNPLEDITVLDRPETYLVAVIQEGRV</sequence>
<comment type="caution">
    <text evidence="2">The sequence shown here is derived from an EMBL/GenBank/DDBJ whole genome shotgun (WGS) entry which is preliminary data.</text>
</comment>
<dbReference type="Gene3D" id="3.20.20.140">
    <property type="entry name" value="Metal-dependent hydrolases"/>
    <property type="match status" value="1"/>
</dbReference>
<evidence type="ECO:0000313" key="2">
    <source>
        <dbReference type="EMBL" id="RSH77025.1"/>
    </source>
</evidence>
<dbReference type="GO" id="GO:0016810">
    <property type="term" value="F:hydrolase activity, acting on carbon-nitrogen (but not peptide) bonds"/>
    <property type="evidence" value="ECO:0007669"/>
    <property type="project" value="InterPro"/>
</dbReference>